<sequence>MINHADIENIIGCKTLVTNRMQRAIEDWYDAAINGLPMDKNPETLTLDLPALICAELARLTTLELEATVEGSDRADWINAQLQRVLTPRRRRIFTVALALGSGIWKPYQSGKKLGISFCNASRYFPVAHDVEGSLTEGVFIDSIQDDDNYYHRMEWMHVLESRADLRDEELAQLEDYDLAAPTQFPCTKVVNLAFRSATQDSLGSPEDLSIRPEWDDIQPVAYLTGLEKLPVGYFVTPIVNSVDPDSELGAAMFEPARKQIIDADEQYTRLDWEYEGGELAVDTDEKFLKPSATGQQLSKAQALREYGVPPEAIDSTAPHHRERLFHGINVNTGITDSAPFYQVFSPALRDGSYLSGLNQYLRNVESHAGLSFGVLSQVADVEKTATEIVSSKQKLYSTVSDLQAALEDTLRGLIDALDYWADHIPGAPGKGKLNISFKWDDSIILDRLSEMAQWQQEVSMGLRSKTEYRRHFFGEDEETATRAVQAIQQEAGANDILKGVIDNGDG</sequence>
<proteinExistence type="predicted"/>
<comment type="caution">
    <text evidence="1">The sequence shown here is derived from an EMBL/GenBank/DDBJ whole genome shotgun (WGS) entry which is preliminary data.</text>
</comment>
<dbReference type="RefSeq" id="WP_337678976.1">
    <property type="nucleotide sequence ID" value="NZ_JBBFKB010000102.1"/>
</dbReference>
<accession>A0AB35Y0H6</accession>
<reference evidence="1 2" key="1">
    <citation type="submission" date="2024-03" db="EMBL/GenBank/DDBJ databases">
        <authorList>
            <person name="Plomp N."/>
            <person name="Harmsen H.J."/>
        </authorList>
    </citation>
    <scope>NUCLEOTIDE SEQUENCE [LARGE SCALE GENOMIC DNA]</scope>
    <source>
        <strain evidence="1 2">HTF-76H</strain>
    </source>
</reference>
<dbReference type="EMBL" id="JBBFKC010000004">
    <property type="protein sequence ID" value="MEJ3690625.1"/>
    <property type="molecule type" value="Genomic_DNA"/>
</dbReference>
<dbReference type="AlphaFoldDB" id="A0AB35Y0H6"/>
<gene>
    <name evidence="1" type="ORF">WF787_05200</name>
</gene>
<keyword evidence="2" id="KW-1185">Reference proteome</keyword>
<name>A0AB35Y0H6_9FIRM</name>
<evidence type="ECO:0000313" key="1">
    <source>
        <dbReference type="EMBL" id="MEJ3690625.1"/>
    </source>
</evidence>
<protein>
    <submittedName>
        <fullName evidence="1">Phage portal protein</fullName>
    </submittedName>
</protein>
<dbReference type="InterPro" id="IPR021145">
    <property type="entry name" value="Portal_protein_SPP1_Gp6-like"/>
</dbReference>
<dbReference type="Pfam" id="PF05133">
    <property type="entry name" value="SPP1_portal"/>
    <property type="match status" value="1"/>
</dbReference>
<dbReference type="Proteomes" id="UP001379600">
    <property type="component" value="Unassembled WGS sequence"/>
</dbReference>
<evidence type="ECO:0000313" key="2">
    <source>
        <dbReference type="Proteomes" id="UP001379600"/>
    </source>
</evidence>
<organism evidence="1 2">
    <name type="scientific">Faecalibacterium taiwanense</name>
    <dbReference type="NCBI Taxonomy" id="3030638"/>
    <lineage>
        <taxon>Bacteria</taxon>
        <taxon>Bacillati</taxon>
        <taxon>Bacillota</taxon>
        <taxon>Clostridia</taxon>
        <taxon>Eubacteriales</taxon>
        <taxon>Oscillospiraceae</taxon>
        <taxon>Faecalibacterium</taxon>
    </lineage>
</organism>